<reference evidence="4 5" key="1">
    <citation type="journal article" date="2016" name="Nat. Commun.">
        <title>Thousands of microbial genomes shed light on interconnected biogeochemical processes in an aquifer system.</title>
        <authorList>
            <person name="Anantharaman K."/>
            <person name="Brown C.T."/>
            <person name="Hug L.A."/>
            <person name="Sharon I."/>
            <person name="Castelle C.J."/>
            <person name="Probst A.J."/>
            <person name="Thomas B.C."/>
            <person name="Singh A."/>
            <person name="Wilkins M.J."/>
            <person name="Karaoz U."/>
            <person name="Brodie E.L."/>
            <person name="Williams K.H."/>
            <person name="Hubbard S.S."/>
            <person name="Banfield J.F."/>
        </authorList>
    </citation>
    <scope>NUCLEOTIDE SEQUENCE [LARGE SCALE GENOMIC DNA]</scope>
</reference>
<organism evidence="4 5">
    <name type="scientific">Candidatus Roizmanbacteria bacterium RIFCSPHIGHO2_01_FULL_39_24</name>
    <dbReference type="NCBI Taxonomy" id="1802032"/>
    <lineage>
        <taxon>Bacteria</taxon>
        <taxon>Candidatus Roizmaniibacteriota</taxon>
    </lineage>
</organism>
<sequence>MKKKLGLLLILTLGFIIFSFVSVFLLNKEHAPELKILSSPRATVFLDNVNIGKTPIEGFVVIAGDHILRLDPDKVATETASWQGKISAFKNSRTYVDRQLGSGDISSSGVVFAVRPMDKKPEKGGSGEIEVQTDPTGAIVYLDNDEKGIASLVLENVPAGEHELSIYSPGFIRRSQKIKLTSGFRIIGEIKLAIDPSYQKVEAPPDVNEATPSATTITPGTSPTPTPQKITGKSVKILETPTGWLRVRESPSLGATEYAKVNSGDTFELLEEQSGWVKITYEKGKSGWVSAQYTEKL</sequence>
<feature type="domain" description="SH3b" evidence="3">
    <location>
        <begin position="230"/>
        <end position="297"/>
    </location>
</feature>
<comment type="caution">
    <text evidence="4">The sequence shown here is derived from an EMBL/GenBank/DDBJ whole genome shotgun (WGS) entry which is preliminary data.</text>
</comment>
<dbReference type="PROSITE" id="PS51781">
    <property type="entry name" value="SH3B"/>
    <property type="match status" value="1"/>
</dbReference>
<evidence type="ECO:0000259" key="3">
    <source>
        <dbReference type="PROSITE" id="PS51781"/>
    </source>
</evidence>
<feature type="transmembrane region" description="Helical" evidence="2">
    <location>
        <begin position="7"/>
        <end position="26"/>
    </location>
</feature>
<dbReference type="EMBL" id="MFZH01000007">
    <property type="protein sequence ID" value="OGK19670.1"/>
    <property type="molecule type" value="Genomic_DNA"/>
</dbReference>
<dbReference type="Pfam" id="PF08239">
    <property type="entry name" value="SH3_3"/>
    <property type="match status" value="1"/>
</dbReference>
<gene>
    <name evidence="4" type="ORF">A2799_01415</name>
</gene>
<evidence type="ECO:0000313" key="4">
    <source>
        <dbReference type="EMBL" id="OGK19670.1"/>
    </source>
</evidence>
<dbReference type="SMART" id="SM00287">
    <property type="entry name" value="SH3b"/>
    <property type="match status" value="1"/>
</dbReference>
<dbReference type="Pfam" id="PF08308">
    <property type="entry name" value="PEGA"/>
    <property type="match status" value="1"/>
</dbReference>
<feature type="region of interest" description="Disordered" evidence="1">
    <location>
        <begin position="205"/>
        <end position="227"/>
    </location>
</feature>
<name>A0A1F7GKT7_9BACT</name>
<dbReference type="InterPro" id="IPR013229">
    <property type="entry name" value="PEGA"/>
</dbReference>
<keyword evidence="2" id="KW-0472">Membrane</keyword>
<feature type="compositionally biased region" description="Low complexity" evidence="1">
    <location>
        <begin position="210"/>
        <end position="223"/>
    </location>
</feature>
<accession>A0A1F7GKT7</accession>
<protein>
    <recommendedName>
        <fullName evidence="3">SH3b domain-containing protein</fullName>
    </recommendedName>
</protein>
<evidence type="ECO:0000256" key="1">
    <source>
        <dbReference type="SAM" id="MobiDB-lite"/>
    </source>
</evidence>
<dbReference type="Gene3D" id="2.30.30.40">
    <property type="entry name" value="SH3 Domains"/>
    <property type="match status" value="1"/>
</dbReference>
<keyword evidence="2" id="KW-1133">Transmembrane helix</keyword>
<dbReference type="InterPro" id="IPR003646">
    <property type="entry name" value="SH3-like_bac-type"/>
</dbReference>
<dbReference type="Proteomes" id="UP000176850">
    <property type="component" value="Unassembled WGS sequence"/>
</dbReference>
<proteinExistence type="predicted"/>
<evidence type="ECO:0000313" key="5">
    <source>
        <dbReference type="Proteomes" id="UP000176850"/>
    </source>
</evidence>
<evidence type="ECO:0000256" key="2">
    <source>
        <dbReference type="SAM" id="Phobius"/>
    </source>
</evidence>
<keyword evidence="2" id="KW-0812">Transmembrane</keyword>
<dbReference type="AlphaFoldDB" id="A0A1F7GKT7"/>